<dbReference type="InterPro" id="IPR000524">
    <property type="entry name" value="Tscrpt_reg_HTH_GntR"/>
</dbReference>
<dbReference type="AlphaFoldDB" id="A0A940PFJ9"/>
<dbReference type="SMART" id="SM00345">
    <property type="entry name" value="HTH_GNTR"/>
    <property type="match status" value="1"/>
</dbReference>
<dbReference type="InterPro" id="IPR028082">
    <property type="entry name" value="Peripla_BP_I"/>
</dbReference>
<dbReference type="InterPro" id="IPR033532">
    <property type="entry name" value="AraR_ligand_bind_dom"/>
</dbReference>
<dbReference type="Pfam" id="PF00392">
    <property type="entry name" value="GntR"/>
    <property type="match status" value="1"/>
</dbReference>
<dbReference type="GO" id="GO:0003700">
    <property type="term" value="F:DNA-binding transcription factor activity"/>
    <property type="evidence" value="ECO:0007669"/>
    <property type="project" value="InterPro"/>
</dbReference>
<keyword evidence="3" id="KW-0804">Transcription</keyword>
<evidence type="ECO:0000313" key="5">
    <source>
        <dbReference type="EMBL" id="MBP1042621.1"/>
    </source>
</evidence>
<protein>
    <submittedName>
        <fullName evidence="5">GntR family transcriptional regulator</fullName>
    </submittedName>
</protein>
<dbReference type="InterPro" id="IPR036390">
    <property type="entry name" value="WH_DNA-bd_sf"/>
</dbReference>
<sequence>MKKTKYQLIADEIRSTILSGALKVNEAIPPELQLQKDYSVSRHTVREAISLLVNEGYLRKEKGSGTYVSDAYLTQIHQGNKKTIGVITTYLSDYIFPSIIRGIEKELSEKGYSLLLASTNNDTLQEKKSLEMMLSYGVDGLIVEPTKSNQYNPNLSYYLAFKEAEIPFVMINAHYEELAAPYIDLDDVTAGFLATSELLDNGHADIALITKIDDLQGKNRMKGYIKAFETQRKVFHSESIFTYTTESKAEMLEKLRKALLNQERSITGIVCYNDAIALEIMEIIKVLGLKIPADLSIIGQDDSFIGTAADVKLTTITHPKETMGRDAAKWIVAAIEGKNKLLDSIRYQPELIRRESVAKIEDKKPKDI</sequence>
<dbReference type="Gene3D" id="1.10.10.10">
    <property type="entry name" value="Winged helix-like DNA-binding domain superfamily/Winged helix DNA-binding domain"/>
    <property type="match status" value="1"/>
</dbReference>
<feature type="domain" description="HTH gntR-type" evidence="4">
    <location>
        <begin position="3"/>
        <end position="71"/>
    </location>
</feature>
<dbReference type="GO" id="GO:0000976">
    <property type="term" value="F:transcription cis-regulatory region binding"/>
    <property type="evidence" value="ECO:0007669"/>
    <property type="project" value="TreeGrafter"/>
</dbReference>
<dbReference type="PRINTS" id="PR00035">
    <property type="entry name" value="HTHGNTR"/>
</dbReference>
<dbReference type="PROSITE" id="PS50949">
    <property type="entry name" value="HTH_GNTR"/>
    <property type="match status" value="1"/>
</dbReference>
<dbReference type="Proteomes" id="UP000674938">
    <property type="component" value="Unassembled WGS sequence"/>
</dbReference>
<dbReference type="CDD" id="cd01541">
    <property type="entry name" value="PBP1_AraR"/>
    <property type="match status" value="1"/>
</dbReference>
<dbReference type="SUPFAM" id="SSF53822">
    <property type="entry name" value="Periplasmic binding protein-like I"/>
    <property type="match status" value="1"/>
</dbReference>
<evidence type="ECO:0000256" key="1">
    <source>
        <dbReference type="ARBA" id="ARBA00023015"/>
    </source>
</evidence>
<keyword evidence="2" id="KW-0238">DNA-binding</keyword>
<comment type="caution">
    <text evidence="5">The sequence shown here is derived from an EMBL/GenBank/DDBJ whole genome shotgun (WGS) entry which is preliminary data.</text>
</comment>
<dbReference type="PANTHER" id="PTHR30146">
    <property type="entry name" value="LACI-RELATED TRANSCRIPTIONAL REPRESSOR"/>
    <property type="match status" value="1"/>
</dbReference>
<keyword evidence="1" id="KW-0805">Transcription regulation</keyword>
<dbReference type="InterPro" id="IPR036388">
    <property type="entry name" value="WH-like_DNA-bd_sf"/>
</dbReference>
<organism evidence="5 6">
    <name type="scientific">Vagococcus allomyrinae</name>
    <dbReference type="NCBI Taxonomy" id="2794353"/>
    <lineage>
        <taxon>Bacteria</taxon>
        <taxon>Bacillati</taxon>
        <taxon>Bacillota</taxon>
        <taxon>Bacilli</taxon>
        <taxon>Lactobacillales</taxon>
        <taxon>Enterococcaceae</taxon>
        <taxon>Vagococcus</taxon>
    </lineage>
</organism>
<gene>
    <name evidence="5" type="ORF">I6N95_16515</name>
</gene>
<evidence type="ECO:0000313" key="6">
    <source>
        <dbReference type="Proteomes" id="UP000674938"/>
    </source>
</evidence>
<evidence type="ECO:0000259" key="4">
    <source>
        <dbReference type="PROSITE" id="PS50949"/>
    </source>
</evidence>
<reference evidence="5" key="1">
    <citation type="submission" date="2020-12" db="EMBL/GenBank/DDBJ databases">
        <title>Vagococcus allomyrinae sp. nov. and Enterococcus lavae sp. nov., isolated from the larvae of Allomyrina dichotoma.</title>
        <authorList>
            <person name="Lee S.D."/>
        </authorList>
    </citation>
    <scope>NUCLEOTIDE SEQUENCE</scope>
    <source>
        <strain evidence="5">BWB3-3</strain>
    </source>
</reference>
<dbReference type="Pfam" id="PF13377">
    <property type="entry name" value="Peripla_BP_3"/>
    <property type="match status" value="1"/>
</dbReference>
<dbReference type="EMBL" id="JAEEGA010000011">
    <property type="protein sequence ID" value="MBP1042621.1"/>
    <property type="molecule type" value="Genomic_DNA"/>
</dbReference>
<dbReference type="PANTHER" id="PTHR30146:SF150">
    <property type="entry name" value="ARABINOSE METABOLISM TRANSCRIPTIONAL REPRESSOR"/>
    <property type="match status" value="1"/>
</dbReference>
<dbReference type="RefSeq" id="WP_209529962.1">
    <property type="nucleotide sequence ID" value="NZ_JAEEGA010000011.1"/>
</dbReference>
<dbReference type="InterPro" id="IPR046335">
    <property type="entry name" value="LacI/GalR-like_sensor"/>
</dbReference>
<evidence type="ECO:0000256" key="3">
    <source>
        <dbReference type="ARBA" id="ARBA00023163"/>
    </source>
</evidence>
<dbReference type="CDD" id="cd07377">
    <property type="entry name" value="WHTH_GntR"/>
    <property type="match status" value="1"/>
</dbReference>
<name>A0A940PFJ9_9ENTE</name>
<keyword evidence="6" id="KW-1185">Reference proteome</keyword>
<proteinExistence type="predicted"/>
<dbReference type="Gene3D" id="3.40.50.2300">
    <property type="match status" value="2"/>
</dbReference>
<evidence type="ECO:0000256" key="2">
    <source>
        <dbReference type="ARBA" id="ARBA00023125"/>
    </source>
</evidence>
<accession>A0A940PFJ9</accession>
<dbReference type="SUPFAM" id="SSF46785">
    <property type="entry name" value="Winged helix' DNA-binding domain"/>
    <property type="match status" value="1"/>
</dbReference>